<dbReference type="OMA" id="IPLIDMC"/>
<dbReference type="Gene3D" id="3.90.1410.10">
    <property type="entry name" value="set domain protein methyltransferase, domain 1"/>
    <property type="match status" value="1"/>
</dbReference>
<proteinExistence type="predicted"/>
<feature type="domain" description="SET" evidence="2">
    <location>
        <begin position="81"/>
        <end position="290"/>
    </location>
</feature>
<reference evidence="3" key="1">
    <citation type="submission" date="2021-05" db="EMBL/GenBank/DDBJ databases">
        <title>The genome of the haptophyte Pavlova lutheri (Diacronema luteri, Pavlovales) - a model for lipid biosynthesis in eukaryotic algae.</title>
        <authorList>
            <person name="Hulatt C.J."/>
            <person name="Posewitz M.C."/>
        </authorList>
    </citation>
    <scope>NUCLEOTIDE SEQUENCE</scope>
    <source>
        <strain evidence="3">NIVA-4/92</strain>
    </source>
</reference>
<feature type="signal peptide" evidence="1">
    <location>
        <begin position="1"/>
        <end position="23"/>
    </location>
</feature>
<evidence type="ECO:0000259" key="2">
    <source>
        <dbReference type="PROSITE" id="PS50280"/>
    </source>
</evidence>
<dbReference type="PROSITE" id="PS50280">
    <property type="entry name" value="SET"/>
    <property type="match status" value="1"/>
</dbReference>
<accession>A0A8J5X846</accession>
<comment type="caution">
    <text evidence="3">The sequence shown here is derived from an EMBL/GenBank/DDBJ whole genome shotgun (WGS) entry which is preliminary data.</text>
</comment>
<gene>
    <name evidence="3" type="ORF">KFE25_014074</name>
</gene>
<dbReference type="InterPro" id="IPR050600">
    <property type="entry name" value="SETD3_SETD6_MTase"/>
</dbReference>
<evidence type="ECO:0000256" key="1">
    <source>
        <dbReference type="SAM" id="SignalP"/>
    </source>
</evidence>
<dbReference type="Pfam" id="PF00856">
    <property type="entry name" value="SET"/>
    <property type="match status" value="1"/>
</dbReference>
<keyword evidence="1" id="KW-0732">Signal</keyword>
<dbReference type="InterPro" id="IPR001214">
    <property type="entry name" value="SET_dom"/>
</dbReference>
<dbReference type="SUPFAM" id="SSF82199">
    <property type="entry name" value="SET domain"/>
    <property type="match status" value="1"/>
</dbReference>
<evidence type="ECO:0000313" key="3">
    <source>
        <dbReference type="EMBL" id="KAG8457345.1"/>
    </source>
</evidence>
<dbReference type="PANTHER" id="PTHR13271">
    <property type="entry name" value="UNCHARACTERIZED PUTATIVE METHYLTRANSFERASE"/>
    <property type="match status" value="1"/>
</dbReference>
<dbReference type="GO" id="GO:0016279">
    <property type="term" value="F:protein-lysine N-methyltransferase activity"/>
    <property type="evidence" value="ECO:0007669"/>
    <property type="project" value="TreeGrafter"/>
</dbReference>
<sequence length="398" mass="40990">MGVRVLALLSLAVGSVAVRPACAARARAARAYVTLAAKKGGKGMPARSGGGFGAPPAGCTTATSAAELLGGYEALYAWLDAGGASRRVAIAGFAGLRGVMATEDVRKGDALIAIPSALALDLGVDAVDPLPAARAFLGAWHALRAARTGSAADPRALAFAPFFDAIPPMGSADLSTPDFFSDEELRELQWPPLEAEVAARASALRAAANAGGFDPAELNWARWVVLSRVLTVQDALPTAPARKLLIPLVDMCNHHLSRANAIPSGRVGGRLNVLAARDIARGEQVLIQYGGGALSNDRLLAEYGFIDGSPPALELDVLMLARALRSARSPGASADGSPLPPLPTAALSTTTLAQDERLLADAAACPPGSRLAAAVRFRAMLKRALAELVARQPGRGRQ</sequence>
<name>A0A8J5X846_DIALT</name>
<dbReference type="AlphaFoldDB" id="A0A8J5X846"/>
<dbReference type="Proteomes" id="UP000751190">
    <property type="component" value="Unassembled WGS sequence"/>
</dbReference>
<keyword evidence="4" id="KW-1185">Reference proteome</keyword>
<dbReference type="OrthoDB" id="40053at2759"/>
<feature type="chain" id="PRO_5035167021" description="SET domain-containing protein" evidence="1">
    <location>
        <begin position="24"/>
        <end position="398"/>
    </location>
</feature>
<dbReference type="InterPro" id="IPR046341">
    <property type="entry name" value="SET_dom_sf"/>
</dbReference>
<evidence type="ECO:0000313" key="4">
    <source>
        <dbReference type="Proteomes" id="UP000751190"/>
    </source>
</evidence>
<organism evidence="3 4">
    <name type="scientific">Diacronema lutheri</name>
    <name type="common">Unicellular marine alga</name>
    <name type="synonym">Monochrysis lutheri</name>
    <dbReference type="NCBI Taxonomy" id="2081491"/>
    <lineage>
        <taxon>Eukaryota</taxon>
        <taxon>Haptista</taxon>
        <taxon>Haptophyta</taxon>
        <taxon>Pavlovophyceae</taxon>
        <taxon>Pavlovales</taxon>
        <taxon>Pavlovaceae</taxon>
        <taxon>Diacronema</taxon>
    </lineage>
</organism>
<dbReference type="CDD" id="cd10527">
    <property type="entry name" value="SET_LSMT"/>
    <property type="match status" value="1"/>
</dbReference>
<protein>
    <recommendedName>
        <fullName evidence="2">SET domain-containing protein</fullName>
    </recommendedName>
</protein>
<dbReference type="EMBL" id="JAGTXO010000073">
    <property type="protein sequence ID" value="KAG8457345.1"/>
    <property type="molecule type" value="Genomic_DNA"/>
</dbReference>